<name>A0A9Q0CQR9_9POAL</name>
<dbReference type="Gene3D" id="3.30.420.10">
    <property type="entry name" value="Ribonuclease H-like superfamily/Ribonuclease H"/>
    <property type="match status" value="1"/>
</dbReference>
<keyword evidence="1" id="KW-0378">Hydrolase</keyword>
<sequence length="1430" mass="159145">MAPDPLNPSSSSISTPSSTISSLSPDIIPLTIPIATKLTHTNYLTWKSQILPLLHGYNLARFLDSAPPPSTITTDSGVLAINPDYLPWHRQDQLLLGWIRSSLTESIQAQVVSCTTSMDLWSYLERVYASTSRARVTDLRRQVQFATKGAFSCTEFLQHLRQLADELAFAGSPLSDEELVQAVITGLGSDYLAFVTAITTTPHRISFADLHGMLLTHESILKNNHSSSLMATPSAFQTGQIQNNKNRPILPHPITSNNQNQYRPITSQFRPNTPSTATSSPQGNRSSSPVSKGPCQICTKANHSAKVCYFRYEPDPVWKPRPPQAARQAFATHLQPPTTSSSDWVLDSGATNHVTSDLNNLSAFFAYPGADNLQIGNGNGLKILHLGSVSLNLAGFSVQLHDVLHVPSFSKNLISLSKLLIDNPHLTISFSSSICEIKVLHTKISLPVPDQHGLYLLHATSVSPQAFLGVKTTANSWHARLGHPSTATTLQVLSSNKLPCNSNKVDMCHDCAVAKSHELPFFSSSSSSTSPLEIVYSDVWGPSPIVSSNGNRYYIIFVDEFTRFTWIYFLKQKSDVLHIFSIFKAQAENLLNTTIKILRTDNGTEYKPIGTKFSQITHQTTCPYTPQQNGISERKHRHIIELSLATMSYASIPSIYWDEIFSSIVYLINRLPASTSSSIPYTSLFHKPPDYSFLRILGCKCFPHTRPYNSHKLEMRAVPCIFIGYALSQKGYRCLDLKTNKVYVSRHVQFDESVFPFKELSLPSKDQLSTVSDEITPLLQLAQTISVQNFTETLPRMPIISNNVDHPTDQLSPTINTTPTNGQTNQSLPLHSPDCTIPQSTATDLITSSQPSPSNTTLAPSTLQTASHAMTTRTRDNTRKKRHFPDYVAFTTTLGTEPTCFTKANTIPEWREAMATEINALARNNTWKLVPPPTNHKIIGCKWVYKLKHKPDGSVERYKARLVAKGYHQEEGIDFFDTFSPVVRPTTIRLILSLAVSSHWPIRQLDVHNAFLHGDLQEQVYMSQPPGFLDIEHPDYVCLLSKSLYGLKQAPRAWFQKLSSALLAIGFSASNYDPSLFIANHNSHTLLILVYVDDILVTGSSSSMISTCIAQLQEQFSLKDLGPLHYFLGIEAVLQSDGLLLTQTKYIKDLLLKTKMHNAKSCTTPIATYITLSKEEGEPFDDPHLYRSVVGALQYATLTRPDISYAVNKVSQFMQSPTIIHWTAVKRILRYLCGTPTHGLLIHSSSSLAIHAYSDSDWAGCPDDRRSTSGFCIYLGSNLISWSAKKQPTVSRSSTEAEYRSLALTCTEILWLQYLLQEINVNLPNPPTLWCDNIGATFLASNPMFHARTKHIEIDYHFVRERIAAQELRVLFICSKDQIADVMTKPLSTNRFTFLRNKLNVFTNTLVCGGGIAQDTGSATDQETQERLTS</sequence>
<dbReference type="OrthoDB" id="1737296at2759"/>
<comment type="caution">
    <text evidence="4">The sequence shown here is derived from an EMBL/GenBank/DDBJ whole genome shotgun (WGS) entry which is preliminary data.</text>
</comment>
<keyword evidence="1" id="KW-0645">Protease</keyword>
<proteinExistence type="predicted"/>
<dbReference type="Proteomes" id="UP001151287">
    <property type="component" value="Unassembled WGS sequence"/>
</dbReference>
<dbReference type="SUPFAM" id="SSF56672">
    <property type="entry name" value="DNA/RNA polymerases"/>
    <property type="match status" value="1"/>
</dbReference>
<feature type="region of interest" description="Disordered" evidence="2">
    <location>
        <begin position="243"/>
        <end position="293"/>
    </location>
</feature>
<dbReference type="GO" id="GO:0004190">
    <property type="term" value="F:aspartic-type endopeptidase activity"/>
    <property type="evidence" value="ECO:0007669"/>
    <property type="project" value="UniProtKB-KW"/>
</dbReference>
<evidence type="ECO:0000313" key="4">
    <source>
        <dbReference type="EMBL" id="KAJ1698432.1"/>
    </source>
</evidence>
<evidence type="ECO:0000256" key="2">
    <source>
        <dbReference type="SAM" id="MobiDB-lite"/>
    </source>
</evidence>
<dbReference type="PANTHER" id="PTHR11439:SF455">
    <property type="entry name" value="RLK (RECEPTOR-LIKE PROTEIN KINASE) 8, PUTATIVE-RELATED"/>
    <property type="match status" value="1"/>
</dbReference>
<feature type="domain" description="Integrase catalytic" evidence="3">
    <location>
        <begin position="527"/>
        <end position="688"/>
    </location>
</feature>
<dbReference type="PANTHER" id="PTHR11439">
    <property type="entry name" value="GAG-POL-RELATED RETROTRANSPOSON"/>
    <property type="match status" value="1"/>
</dbReference>
<evidence type="ECO:0000259" key="3">
    <source>
        <dbReference type="PROSITE" id="PS50994"/>
    </source>
</evidence>
<dbReference type="InterPro" id="IPR054722">
    <property type="entry name" value="PolX-like_BBD"/>
</dbReference>
<dbReference type="InterPro" id="IPR001584">
    <property type="entry name" value="Integrase_cat-core"/>
</dbReference>
<accession>A0A9Q0CQR9</accession>
<dbReference type="SUPFAM" id="SSF53098">
    <property type="entry name" value="Ribonuclease H-like"/>
    <property type="match status" value="1"/>
</dbReference>
<dbReference type="InterPro" id="IPR025724">
    <property type="entry name" value="GAG-pre-integrase_dom"/>
</dbReference>
<dbReference type="CDD" id="cd09272">
    <property type="entry name" value="RNase_HI_RT_Ty1"/>
    <property type="match status" value="1"/>
</dbReference>
<dbReference type="InterPro" id="IPR057670">
    <property type="entry name" value="SH3_retrovirus"/>
</dbReference>
<dbReference type="InterPro" id="IPR012337">
    <property type="entry name" value="RNaseH-like_sf"/>
</dbReference>
<dbReference type="Pfam" id="PF13976">
    <property type="entry name" value="gag_pre-integrs"/>
    <property type="match status" value="1"/>
</dbReference>
<feature type="region of interest" description="Disordered" evidence="2">
    <location>
        <begin position="846"/>
        <end position="879"/>
    </location>
</feature>
<keyword evidence="1" id="KW-0064">Aspartyl protease</keyword>
<dbReference type="Pfam" id="PF14223">
    <property type="entry name" value="Retrotran_gag_2"/>
    <property type="match status" value="1"/>
</dbReference>
<dbReference type="Pfam" id="PF25597">
    <property type="entry name" value="SH3_retrovirus"/>
    <property type="match status" value="1"/>
</dbReference>
<gene>
    <name evidence="4" type="ORF">LUZ63_006944</name>
</gene>
<feature type="region of interest" description="Disordered" evidence="2">
    <location>
        <begin position="1"/>
        <end position="21"/>
    </location>
</feature>
<dbReference type="GO" id="GO:0015074">
    <property type="term" value="P:DNA integration"/>
    <property type="evidence" value="ECO:0007669"/>
    <property type="project" value="InterPro"/>
</dbReference>
<feature type="compositionally biased region" description="Polar residues" evidence="2">
    <location>
        <begin position="846"/>
        <end position="870"/>
    </location>
</feature>
<dbReference type="Pfam" id="PF22936">
    <property type="entry name" value="Pol_BBD"/>
    <property type="match status" value="1"/>
</dbReference>
<dbReference type="Pfam" id="PF07727">
    <property type="entry name" value="RVT_2"/>
    <property type="match status" value="1"/>
</dbReference>
<dbReference type="InterPro" id="IPR013103">
    <property type="entry name" value="RVT_2"/>
</dbReference>
<dbReference type="PROSITE" id="PS50994">
    <property type="entry name" value="INTEGRASE"/>
    <property type="match status" value="1"/>
</dbReference>
<feature type="compositionally biased region" description="Polar residues" evidence="2">
    <location>
        <begin position="254"/>
        <end position="290"/>
    </location>
</feature>
<dbReference type="GO" id="GO:0003676">
    <property type="term" value="F:nucleic acid binding"/>
    <property type="evidence" value="ECO:0007669"/>
    <property type="project" value="InterPro"/>
</dbReference>
<evidence type="ECO:0000256" key="1">
    <source>
        <dbReference type="ARBA" id="ARBA00022750"/>
    </source>
</evidence>
<reference evidence="4" key="1">
    <citation type="journal article" date="2022" name="Cell">
        <title>Repeat-based holocentromeres influence genome architecture and karyotype evolution.</title>
        <authorList>
            <person name="Hofstatter P.G."/>
            <person name="Thangavel G."/>
            <person name="Lux T."/>
            <person name="Neumann P."/>
            <person name="Vondrak T."/>
            <person name="Novak P."/>
            <person name="Zhang M."/>
            <person name="Costa L."/>
            <person name="Castellani M."/>
            <person name="Scott A."/>
            <person name="Toegelov H."/>
            <person name="Fuchs J."/>
            <person name="Mata-Sucre Y."/>
            <person name="Dias Y."/>
            <person name="Vanzela A.L.L."/>
            <person name="Huettel B."/>
            <person name="Almeida C.C.S."/>
            <person name="Simkova H."/>
            <person name="Souza G."/>
            <person name="Pedrosa-Harand A."/>
            <person name="Macas J."/>
            <person name="Mayer K.F.X."/>
            <person name="Houben A."/>
            <person name="Marques A."/>
        </authorList>
    </citation>
    <scope>NUCLEOTIDE SEQUENCE</scope>
    <source>
        <strain evidence="4">RhyBre1mFocal</strain>
    </source>
</reference>
<dbReference type="InterPro" id="IPR043502">
    <property type="entry name" value="DNA/RNA_pol_sf"/>
</dbReference>
<organism evidence="4 5">
    <name type="scientific">Rhynchospora breviuscula</name>
    <dbReference type="NCBI Taxonomy" id="2022672"/>
    <lineage>
        <taxon>Eukaryota</taxon>
        <taxon>Viridiplantae</taxon>
        <taxon>Streptophyta</taxon>
        <taxon>Embryophyta</taxon>
        <taxon>Tracheophyta</taxon>
        <taxon>Spermatophyta</taxon>
        <taxon>Magnoliopsida</taxon>
        <taxon>Liliopsida</taxon>
        <taxon>Poales</taxon>
        <taxon>Cyperaceae</taxon>
        <taxon>Cyperoideae</taxon>
        <taxon>Rhynchosporeae</taxon>
        <taxon>Rhynchospora</taxon>
    </lineage>
</organism>
<protein>
    <recommendedName>
        <fullName evidence="3">Integrase catalytic domain-containing protein</fullName>
    </recommendedName>
</protein>
<evidence type="ECO:0000313" key="5">
    <source>
        <dbReference type="Proteomes" id="UP001151287"/>
    </source>
</evidence>
<dbReference type="InterPro" id="IPR036397">
    <property type="entry name" value="RNaseH_sf"/>
</dbReference>
<keyword evidence="5" id="KW-1185">Reference proteome</keyword>
<dbReference type="EMBL" id="JAMQYH010000002">
    <property type="protein sequence ID" value="KAJ1698432.1"/>
    <property type="molecule type" value="Genomic_DNA"/>
</dbReference>